<dbReference type="GO" id="GO:0016491">
    <property type="term" value="F:oxidoreductase activity"/>
    <property type="evidence" value="ECO:0007669"/>
    <property type="project" value="UniProtKB-KW"/>
</dbReference>
<sequence length="244" mass="26624">MKVALVTGASGTIGRAIAQTLAAEGWTLALHYNRGEEAARELARSLQTQGQRAEIFAADLRNQAAILQMVLNIREQLGPITALINNAGVARDALLHKMELAQWQEVLDVHLNAAYFLCQQVLPDMFSGNFGRIINIASIVGQQGRRGQANYAAAKAALFALTKSLALETAQYQISVNAICPPFVLSEMSQAAYERYKERILSSIPRGFPGQGQDVANLTAFLCRPENGYITGQIFNADCRPTTW</sequence>
<dbReference type="InterPro" id="IPR036291">
    <property type="entry name" value="NAD(P)-bd_dom_sf"/>
</dbReference>
<name>A0A1T4RWL1_9FIRM</name>
<evidence type="ECO:0000259" key="5">
    <source>
        <dbReference type="SMART" id="SM00822"/>
    </source>
</evidence>
<reference evidence="7" key="1">
    <citation type="submission" date="2017-02" db="EMBL/GenBank/DDBJ databases">
        <authorList>
            <person name="Varghese N."/>
            <person name="Submissions S."/>
        </authorList>
    </citation>
    <scope>NUCLEOTIDE SEQUENCE [LARGE SCALE GENOMIC DNA]</scope>
    <source>
        <strain evidence="7">DSM 16521</strain>
    </source>
</reference>
<dbReference type="OrthoDB" id="9803333at2"/>
<dbReference type="NCBIfam" id="NF009466">
    <property type="entry name" value="PRK12826.1-2"/>
    <property type="match status" value="1"/>
</dbReference>
<dbReference type="Proteomes" id="UP000189933">
    <property type="component" value="Unassembled WGS sequence"/>
</dbReference>
<dbReference type="InterPro" id="IPR002347">
    <property type="entry name" value="SDR_fam"/>
</dbReference>
<dbReference type="InterPro" id="IPR057326">
    <property type="entry name" value="KR_dom"/>
</dbReference>
<keyword evidence="7" id="KW-1185">Reference proteome</keyword>
<keyword evidence="3" id="KW-0443">Lipid metabolism</keyword>
<organism evidence="6 7">
    <name type="scientific">Carboxydocella sporoproducens DSM 16521</name>
    <dbReference type="NCBI Taxonomy" id="1121270"/>
    <lineage>
        <taxon>Bacteria</taxon>
        <taxon>Bacillati</taxon>
        <taxon>Bacillota</taxon>
        <taxon>Clostridia</taxon>
        <taxon>Eubacteriales</taxon>
        <taxon>Clostridiales Family XVI. Incertae Sedis</taxon>
        <taxon>Carboxydocella</taxon>
    </lineage>
</organism>
<accession>A0A1T4RWL1</accession>
<protein>
    <submittedName>
        <fullName evidence="6">3-oxoacyl-[acyl-carrier protein] reductase</fullName>
    </submittedName>
</protein>
<dbReference type="InterPro" id="IPR050259">
    <property type="entry name" value="SDR"/>
</dbReference>
<dbReference type="SUPFAM" id="SSF51735">
    <property type="entry name" value="NAD(P)-binding Rossmann-fold domains"/>
    <property type="match status" value="1"/>
</dbReference>
<keyword evidence="3" id="KW-0753">Steroid metabolism</keyword>
<dbReference type="PRINTS" id="PR00081">
    <property type="entry name" value="GDHRDH"/>
</dbReference>
<dbReference type="PROSITE" id="PS00061">
    <property type="entry name" value="ADH_SHORT"/>
    <property type="match status" value="1"/>
</dbReference>
<dbReference type="GO" id="GO:0032787">
    <property type="term" value="P:monocarboxylic acid metabolic process"/>
    <property type="evidence" value="ECO:0007669"/>
    <property type="project" value="UniProtKB-ARBA"/>
</dbReference>
<evidence type="ECO:0000313" key="6">
    <source>
        <dbReference type="EMBL" id="SKA20352.1"/>
    </source>
</evidence>
<dbReference type="FunFam" id="3.40.50.720:FF:000173">
    <property type="entry name" value="3-oxoacyl-[acyl-carrier protein] reductase"/>
    <property type="match status" value="1"/>
</dbReference>
<proteinExistence type="inferred from homology"/>
<feature type="domain" description="Ketoreductase" evidence="5">
    <location>
        <begin position="2"/>
        <end position="182"/>
    </location>
</feature>
<dbReference type="InterPro" id="IPR020904">
    <property type="entry name" value="Sc_DH/Rdtase_CS"/>
</dbReference>
<evidence type="ECO:0000256" key="4">
    <source>
        <dbReference type="RuleBase" id="RU000363"/>
    </source>
</evidence>
<dbReference type="GO" id="GO:0008202">
    <property type="term" value="P:steroid metabolic process"/>
    <property type="evidence" value="ECO:0007669"/>
    <property type="project" value="UniProtKB-KW"/>
</dbReference>
<comment type="similarity">
    <text evidence="1 4">Belongs to the short-chain dehydrogenases/reductases (SDR) family.</text>
</comment>
<dbReference type="RefSeq" id="WP_078666310.1">
    <property type="nucleotide sequence ID" value="NZ_FUXM01000037.1"/>
</dbReference>
<dbReference type="PANTHER" id="PTHR42879">
    <property type="entry name" value="3-OXOACYL-(ACYL-CARRIER-PROTEIN) REDUCTASE"/>
    <property type="match status" value="1"/>
</dbReference>
<dbReference type="PANTHER" id="PTHR42879:SF2">
    <property type="entry name" value="3-OXOACYL-[ACYL-CARRIER-PROTEIN] REDUCTASE FABG"/>
    <property type="match status" value="1"/>
</dbReference>
<dbReference type="EMBL" id="FUXM01000037">
    <property type="protein sequence ID" value="SKA20352.1"/>
    <property type="molecule type" value="Genomic_DNA"/>
</dbReference>
<evidence type="ECO:0000256" key="2">
    <source>
        <dbReference type="ARBA" id="ARBA00023002"/>
    </source>
</evidence>
<gene>
    <name evidence="6" type="ORF">SAMN02745885_02310</name>
</gene>
<evidence type="ECO:0000313" key="7">
    <source>
        <dbReference type="Proteomes" id="UP000189933"/>
    </source>
</evidence>
<evidence type="ECO:0000256" key="1">
    <source>
        <dbReference type="ARBA" id="ARBA00006484"/>
    </source>
</evidence>
<keyword evidence="2" id="KW-0560">Oxidoreductase</keyword>
<dbReference type="PRINTS" id="PR00080">
    <property type="entry name" value="SDRFAMILY"/>
</dbReference>
<dbReference type="Gene3D" id="3.40.50.720">
    <property type="entry name" value="NAD(P)-binding Rossmann-like Domain"/>
    <property type="match status" value="1"/>
</dbReference>
<dbReference type="SMART" id="SM00822">
    <property type="entry name" value="PKS_KR"/>
    <property type="match status" value="1"/>
</dbReference>
<dbReference type="Pfam" id="PF00106">
    <property type="entry name" value="adh_short"/>
    <property type="match status" value="1"/>
</dbReference>
<dbReference type="AlphaFoldDB" id="A0A1T4RWL1"/>
<evidence type="ECO:0000256" key="3">
    <source>
        <dbReference type="ARBA" id="ARBA00023221"/>
    </source>
</evidence>